<gene>
    <name evidence="1" type="ORF">PZE19_15515</name>
</gene>
<dbReference type="EMBL" id="JARRAG010000002">
    <property type="protein sequence ID" value="MDG3005196.1"/>
    <property type="molecule type" value="Genomic_DNA"/>
</dbReference>
<dbReference type="PROSITE" id="PS51257">
    <property type="entry name" value="PROKAR_LIPOPROTEIN"/>
    <property type="match status" value="1"/>
</dbReference>
<name>A0ABT6FCC5_9BACT</name>
<proteinExistence type="predicted"/>
<dbReference type="Proteomes" id="UP001216907">
    <property type="component" value="Unassembled WGS sequence"/>
</dbReference>
<evidence type="ECO:0000313" key="1">
    <source>
        <dbReference type="EMBL" id="MDG3005196.1"/>
    </source>
</evidence>
<sequence>MRRALCLAGILAAIACGGIIGFVSGAIVGVEHLYRRYTDLKLGKHRPILREPQFASVEIEISSAAQVYLMGRVDSREAYKSLEERVRFLFGDEEARDIVRNVSVSQY</sequence>
<evidence type="ECO:0008006" key="3">
    <source>
        <dbReference type="Google" id="ProtNLM"/>
    </source>
</evidence>
<organism evidence="1 2">
    <name type="scientific">Paludisphaera mucosa</name>
    <dbReference type="NCBI Taxonomy" id="3030827"/>
    <lineage>
        <taxon>Bacteria</taxon>
        <taxon>Pseudomonadati</taxon>
        <taxon>Planctomycetota</taxon>
        <taxon>Planctomycetia</taxon>
        <taxon>Isosphaerales</taxon>
        <taxon>Isosphaeraceae</taxon>
        <taxon>Paludisphaera</taxon>
    </lineage>
</organism>
<accession>A0ABT6FCC5</accession>
<keyword evidence="2" id="KW-1185">Reference proteome</keyword>
<protein>
    <recommendedName>
        <fullName evidence="3">BON domain-containing protein</fullName>
    </recommendedName>
</protein>
<dbReference type="RefSeq" id="WP_277861542.1">
    <property type="nucleotide sequence ID" value="NZ_JARRAG010000002.1"/>
</dbReference>
<reference evidence="1 2" key="1">
    <citation type="submission" date="2023-03" db="EMBL/GenBank/DDBJ databases">
        <title>Paludisphaera mucosa sp. nov. a novel planctomycete from northern fen.</title>
        <authorList>
            <person name="Ivanova A."/>
        </authorList>
    </citation>
    <scope>NUCLEOTIDE SEQUENCE [LARGE SCALE GENOMIC DNA]</scope>
    <source>
        <strain evidence="1 2">Pla2</strain>
    </source>
</reference>
<comment type="caution">
    <text evidence="1">The sequence shown here is derived from an EMBL/GenBank/DDBJ whole genome shotgun (WGS) entry which is preliminary data.</text>
</comment>
<evidence type="ECO:0000313" key="2">
    <source>
        <dbReference type="Proteomes" id="UP001216907"/>
    </source>
</evidence>